<keyword evidence="1" id="KW-0812">Transmembrane</keyword>
<dbReference type="EMBL" id="CP017834">
    <property type="protein sequence ID" value="APJ04594.1"/>
    <property type="molecule type" value="Genomic_DNA"/>
</dbReference>
<organism evidence="3 4">
    <name type="scientific">Silvanigrella aquatica</name>
    <dbReference type="NCBI Taxonomy" id="1915309"/>
    <lineage>
        <taxon>Bacteria</taxon>
        <taxon>Pseudomonadati</taxon>
        <taxon>Bdellovibrionota</taxon>
        <taxon>Oligoflexia</taxon>
        <taxon>Silvanigrellales</taxon>
        <taxon>Silvanigrellaceae</taxon>
        <taxon>Silvanigrella</taxon>
    </lineage>
</organism>
<dbReference type="InterPro" id="IPR001296">
    <property type="entry name" value="Glyco_trans_1"/>
</dbReference>
<accession>A0A1L4D326</accession>
<dbReference type="PANTHER" id="PTHR12526:SF638">
    <property type="entry name" value="SPORE COAT PROTEIN SA"/>
    <property type="match status" value="1"/>
</dbReference>
<evidence type="ECO:0000259" key="2">
    <source>
        <dbReference type="Pfam" id="PF00534"/>
    </source>
</evidence>
<dbReference type="STRING" id="1915309.AXG55_12030"/>
<keyword evidence="1" id="KW-0472">Membrane</keyword>
<dbReference type="GO" id="GO:0016757">
    <property type="term" value="F:glycosyltransferase activity"/>
    <property type="evidence" value="ECO:0007669"/>
    <property type="project" value="InterPro"/>
</dbReference>
<gene>
    <name evidence="3" type="ORF">AXG55_12030</name>
</gene>
<evidence type="ECO:0000256" key="1">
    <source>
        <dbReference type="SAM" id="Phobius"/>
    </source>
</evidence>
<evidence type="ECO:0000313" key="3">
    <source>
        <dbReference type="EMBL" id="APJ04594.1"/>
    </source>
</evidence>
<dbReference type="Proteomes" id="UP000184731">
    <property type="component" value="Chromosome"/>
</dbReference>
<dbReference type="SUPFAM" id="SSF53756">
    <property type="entry name" value="UDP-Glycosyltransferase/glycogen phosphorylase"/>
    <property type="match status" value="1"/>
</dbReference>
<proteinExistence type="predicted"/>
<dbReference type="KEGG" id="saqi:AXG55_12030"/>
<sequence>MRKNASSIFFITNLCDFFISYRIKFVEKLIEEKANINLITQFSLEKDSSFIKKVGFNSFFKILNNPNYSSIYSIIKTILFAIHFSFKSNKNNVFHIITIIPIISFGIPLRFLNRKCIFDVTGLGSVFSSSKLKHKLIRPIIMLLYKYIFSGKNSRVIVQNKDDFNIFKNTLKINSENIFLIGIGVDIYKFIYDQDLRQTDEPIILVPARLIKEKGIFEASEASKILTQKGVRHKIWFAGDIHPQNPLSLNKSDIDNIKKDSPNVVFLGQQTNMIELYKKSYIVCLPSYREGVPRVLVEASACGRPCITYDSPGCRDFVINNETGFTVPMQSIKELAEAIEILIKNPAKANFFREKAHENVMNNYTSEKISALILNVYNHI</sequence>
<feature type="transmembrane region" description="Helical" evidence="1">
    <location>
        <begin position="93"/>
        <end position="112"/>
    </location>
</feature>
<reference evidence="3 4" key="1">
    <citation type="submission" date="2016-10" db="EMBL/GenBank/DDBJ databases">
        <title>Silvanigrella aquatica sp. nov., isolated from a freshwater lake located in the Black Forest, Germany, description of Silvanigrellaceae fam. nov., Silvanigrellales ord. nov., reclassification of the order Bdellovibrionales in the class Oligoflexia, reclassification of the families Bacteriovoracaceae and Halobacteriovoraceae in the new order Bacteriovoracales ord. nov., and reclassification of the family Pseudobacteriovoracaceae in the order Oligoflexiales.</title>
        <authorList>
            <person name="Hahn M.W."/>
            <person name="Schmidt J."/>
            <person name="Koll U."/>
            <person name="Rohde M."/>
            <person name="Verbag S."/>
            <person name="Pitt A."/>
            <person name="Nakai R."/>
            <person name="Naganuma T."/>
            <person name="Lang E."/>
        </authorList>
    </citation>
    <scope>NUCLEOTIDE SEQUENCE [LARGE SCALE GENOMIC DNA]</scope>
    <source>
        <strain evidence="3 4">MWH-Nonnen-W8red</strain>
    </source>
</reference>
<keyword evidence="1" id="KW-1133">Transmembrane helix</keyword>
<dbReference type="Gene3D" id="3.40.50.2000">
    <property type="entry name" value="Glycogen Phosphorylase B"/>
    <property type="match status" value="2"/>
</dbReference>
<dbReference type="PANTHER" id="PTHR12526">
    <property type="entry name" value="GLYCOSYLTRANSFERASE"/>
    <property type="match status" value="1"/>
</dbReference>
<dbReference type="AlphaFoldDB" id="A0A1L4D326"/>
<evidence type="ECO:0000313" key="4">
    <source>
        <dbReference type="Proteomes" id="UP000184731"/>
    </source>
</evidence>
<name>A0A1L4D326_9BACT</name>
<keyword evidence="4" id="KW-1185">Reference proteome</keyword>
<dbReference type="OrthoDB" id="9775208at2"/>
<feature type="domain" description="Glycosyl transferase family 1" evidence="2">
    <location>
        <begin position="196"/>
        <end position="357"/>
    </location>
</feature>
<dbReference type="RefSeq" id="WP_148698343.1">
    <property type="nucleotide sequence ID" value="NZ_CP017834.1"/>
</dbReference>
<protein>
    <recommendedName>
        <fullName evidence="2">Glycosyl transferase family 1 domain-containing protein</fullName>
    </recommendedName>
</protein>
<dbReference type="Pfam" id="PF00534">
    <property type="entry name" value="Glycos_transf_1"/>
    <property type="match status" value="1"/>
</dbReference>